<organism evidence="7 8">
    <name type="scientific">Bifidobacterium callitrichos DSM 23973</name>
    <dbReference type="NCBI Taxonomy" id="1437609"/>
    <lineage>
        <taxon>Bacteria</taxon>
        <taxon>Bacillati</taxon>
        <taxon>Actinomycetota</taxon>
        <taxon>Actinomycetes</taxon>
        <taxon>Bifidobacteriales</taxon>
        <taxon>Bifidobacteriaceae</taxon>
        <taxon>Bifidobacterium</taxon>
    </lineage>
</organism>
<dbReference type="NCBIfam" id="TIGR01575">
    <property type="entry name" value="rimI"/>
    <property type="match status" value="1"/>
</dbReference>
<keyword evidence="3 7" id="KW-0808">Transferase</keyword>
<proteinExistence type="inferred from homology"/>
<dbReference type="InterPro" id="IPR000182">
    <property type="entry name" value="GNAT_dom"/>
</dbReference>
<dbReference type="STRING" id="1437609.BCAL_1894"/>
<dbReference type="CDD" id="cd04301">
    <property type="entry name" value="NAT_SF"/>
    <property type="match status" value="1"/>
</dbReference>
<gene>
    <name evidence="7" type="ORF">BCAL_1894</name>
</gene>
<dbReference type="InterPro" id="IPR050680">
    <property type="entry name" value="YpeA/RimI_acetyltransf"/>
</dbReference>
<evidence type="ECO:0000256" key="1">
    <source>
        <dbReference type="ARBA" id="ARBA00005395"/>
    </source>
</evidence>
<dbReference type="Proteomes" id="UP000029072">
    <property type="component" value="Unassembled WGS sequence"/>
</dbReference>
<evidence type="ECO:0000259" key="6">
    <source>
        <dbReference type="PROSITE" id="PS51186"/>
    </source>
</evidence>
<evidence type="ECO:0000313" key="7">
    <source>
        <dbReference type="EMBL" id="KFI52561.1"/>
    </source>
</evidence>
<accession>A0A087A1B1</accession>
<feature type="region of interest" description="Disordered" evidence="5">
    <location>
        <begin position="176"/>
        <end position="197"/>
    </location>
</feature>
<dbReference type="PANTHER" id="PTHR43420">
    <property type="entry name" value="ACETYLTRANSFERASE"/>
    <property type="match status" value="1"/>
</dbReference>
<dbReference type="PANTHER" id="PTHR43420:SF44">
    <property type="entry name" value="ACETYLTRANSFERASE YPEA"/>
    <property type="match status" value="1"/>
</dbReference>
<dbReference type="InterPro" id="IPR006464">
    <property type="entry name" value="AcTrfase_RimI/Ard1"/>
</dbReference>
<keyword evidence="4 7" id="KW-0012">Acyltransferase</keyword>
<protein>
    <submittedName>
        <fullName evidence="7">Rimi1</fullName>
        <ecNumber evidence="7">2.3.1.128</ecNumber>
    </submittedName>
</protein>
<dbReference type="Pfam" id="PF00583">
    <property type="entry name" value="Acetyltransf_1"/>
    <property type="match status" value="1"/>
</dbReference>
<keyword evidence="2" id="KW-0963">Cytoplasm</keyword>
<sequence length="197" mass="21827">MTQPTQSIQPTQAGLSGLRITPIDELDRDVVVGAVARLERELFGRGAWSENMVREELDAPARTYYVCVDDTSAIVGYAGFWYDGDDAELMTIGVSGAYQRRGIAAKLLATLIDEARGQGAARMLLEVRVDNDPALALYERFGFTRMGLRKRYYQPGNIDAYTMALDLAPRVIGFADSGTGSGRQQGKEHKEREEDKR</sequence>
<dbReference type="AlphaFoldDB" id="A0A087A1B1"/>
<dbReference type="OrthoDB" id="529907at2"/>
<evidence type="ECO:0000256" key="3">
    <source>
        <dbReference type="ARBA" id="ARBA00022679"/>
    </source>
</evidence>
<dbReference type="PROSITE" id="PS51186">
    <property type="entry name" value="GNAT"/>
    <property type="match status" value="1"/>
</dbReference>
<feature type="domain" description="N-acetyltransferase" evidence="6">
    <location>
        <begin position="18"/>
        <end position="168"/>
    </location>
</feature>
<dbReference type="EC" id="2.3.1.128" evidence="7"/>
<dbReference type="SUPFAM" id="SSF55729">
    <property type="entry name" value="Acyl-CoA N-acyltransferases (Nat)"/>
    <property type="match status" value="1"/>
</dbReference>
<dbReference type="RefSeq" id="WP_081887397.1">
    <property type="nucleotide sequence ID" value="NZ_JDUV01000002.1"/>
</dbReference>
<evidence type="ECO:0000256" key="2">
    <source>
        <dbReference type="ARBA" id="ARBA00022490"/>
    </source>
</evidence>
<comment type="caution">
    <text evidence="7">The sequence shown here is derived from an EMBL/GenBank/DDBJ whole genome shotgun (WGS) entry which is preliminary data.</text>
</comment>
<reference evidence="7 8" key="1">
    <citation type="submission" date="2014-03" db="EMBL/GenBank/DDBJ databases">
        <title>Genomics of Bifidobacteria.</title>
        <authorList>
            <person name="Ventura M."/>
            <person name="Milani C."/>
            <person name="Lugli G.A."/>
        </authorList>
    </citation>
    <scope>NUCLEOTIDE SEQUENCE [LARGE SCALE GENOMIC DNA]</scope>
    <source>
        <strain evidence="7 8">DSM 23973</strain>
    </source>
</reference>
<dbReference type="Gene3D" id="3.40.630.30">
    <property type="match status" value="1"/>
</dbReference>
<dbReference type="EMBL" id="JGYS01000016">
    <property type="protein sequence ID" value="KFI52561.1"/>
    <property type="molecule type" value="Genomic_DNA"/>
</dbReference>
<evidence type="ECO:0000256" key="4">
    <source>
        <dbReference type="ARBA" id="ARBA00023315"/>
    </source>
</evidence>
<comment type="similarity">
    <text evidence="1">Belongs to the acetyltransferase family. RimI subfamily.</text>
</comment>
<feature type="compositionally biased region" description="Basic and acidic residues" evidence="5">
    <location>
        <begin position="185"/>
        <end position="197"/>
    </location>
</feature>
<dbReference type="GO" id="GO:0008080">
    <property type="term" value="F:N-acetyltransferase activity"/>
    <property type="evidence" value="ECO:0007669"/>
    <property type="project" value="InterPro"/>
</dbReference>
<evidence type="ECO:0000256" key="5">
    <source>
        <dbReference type="SAM" id="MobiDB-lite"/>
    </source>
</evidence>
<name>A0A087A1B1_9BIFI</name>
<dbReference type="eggNOG" id="COG0456">
    <property type="taxonomic scope" value="Bacteria"/>
</dbReference>
<evidence type="ECO:0000313" key="8">
    <source>
        <dbReference type="Proteomes" id="UP000029072"/>
    </source>
</evidence>
<dbReference type="InterPro" id="IPR016181">
    <property type="entry name" value="Acyl_CoA_acyltransferase"/>
</dbReference>